<sequence length="530" mass="62114">MNLNSMYTDLLESIINRQLRDISSTPCEYQSTLASVAKTSRLFNDLANARLYRDIVVYDDDNKSIVENDNCTYIHINQLGKFVESLTYQNFLKIRSIELHCKSNFSKYDYSALYEKIGDFWTHTQHNIEFINFDIDNIRRNQTILQFLSKDCYEIMEENDEVESCVGSKPSKVWNLTNWSVLAAQELTSLPLWSPNLKTLDLFIETIIGDVQFPMQRVKIPNLEQLNLNTTLSTQCFLSLNPEVPNLQKVSISYSHSFNKPPINFNDYQMVDFDKLTDLELKFNCLHSDCSCINEFYHELSQNSHHFTKLKNLSIVNHNSKNHVRNLEQYAFLLSSQLSDLFNKFTSLEYIYIRINEFVKNDTCKIDWNSFNKSIQMLPSLRKLIIADFFNWWAPSIQLTRTLMVNTCTCQKCHTIKSLFQQMAAYDEDNHYTHNFDNYCFDSTQIMMPNHIDLVKKANSKFMSYLINHYKSQFHESIIYSMSASYFREHDNQLLSPFKTLFMHGQLRLLASSLKRGNTHLKVNFGGISI</sequence>
<comment type="caution">
    <text evidence="1">The sequence shown here is derived from an EMBL/GenBank/DDBJ whole genome shotgun (WGS) entry which is preliminary data.</text>
</comment>
<evidence type="ECO:0000313" key="1">
    <source>
        <dbReference type="EMBL" id="KAI5950023.1"/>
    </source>
</evidence>
<dbReference type="AlphaFoldDB" id="A0AAD5BB30"/>
<protein>
    <submittedName>
        <fullName evidence="1">Uncharacterized protein</fullName>
    </submittedName>
</protein>
<dbReference type="Proteomes" id="UP001204833">
    <property type="component" value="Unassembled WGS sequence"/>
</dbReference>
<gene>
    <name evidence="1" type="ORF">KGF57_004533</name>
</gene>
<name>A0AAD5BB30_9ASCO</name>
<proteinExistence type="predicted"/>
<evidence type="ECO:0000313" key="2">
    <source>
        <dbReference type="Proteomes" id="UP001204833"/>
    </source>
</evidence>
<dbReference type="SUPFAM" id="SSF52047">
    <property type="entry name" value="RNI-like"/>
    <property type="match status" value="1"/>
</dbReference>
<dbReference type="Gene3D" id="3.80.10.10">
    <property type="entry name" value="Ribonuclease Inhibitor"/>
    <property type="match status" value="1"/>
</dbReference>
<reference evidence="1 2" key="1">
    <citation type="journal article" date="2022" name="DNA Res.">
        <title>Genome analysis of five recently described species of the CUG-Ser clade uncovers Candida theae as a new hybrid lineage with pathogenic potential in the Candida parapsilosis species complex.</title>
        <authorList>
            <person name="Mixao V."/>
            <person name="Del Olmo V."/>
            <person name="Hegedusova E."/>
            <person name="Saus E."/>
            <person name="Pryszcz L."/>
            <person name="Cillingova A."/>
            <person name="Nosek J."/>
            <person name="Gabaldon T."/>
        </authorList>
    </citation>
    <scope>NUCLEOTIDE SEQUENCE [LARGE SCALE GENOMIC DNA]</scope>
    <source>
        <strain evidence="1 2">CBS 12239</strain>
    </source>
</reference>
<dbReference type="RefSeq" id="XP_051607070.1">
    <property type="nucleotide sequence ID" value="XM_051754053.1"/>
</dbReference>
<dbReference type="GeneID" id="76152577"/>
<dbReference type="EMBL" id="JAIHNG010000161">
    <property type="protein sequence ID" value="KAI5950023.1"/>
    <property type="molecule type" value="Genomic_DNA"/>
</dbReference>
<organism evidence="1 2">
    <name type="scientific">Candida theae</name>
    <dbReference type="NCBI Taxonomy" id="1198502"/>
    <lineage>
        <taxon>Eukaryota</taxon>
        <taxon>Fungi</taxon>
        <taxon>Dikarya</taxon>
        <taxon>Ascomycota</taxon>
        <taxon>Saccharomycotina</taxon>
        <taxon>Pichiomycetes</taxon>
        <taxon>Debaryomycetaceae</taxon>
        <taxon>Candida/Lodderomyces clade</taxon>
        <taxon>Candida</taxon>
    </lineage>
</organism>
<accession>A0AAD5BB30</accession>
<keyword evidence="2" id="KW-1185">Reference proteome</keyword>
<dbReference type="InterPro" id="IPR032675">
    <property type="entry name" value="LRR_dom_sf"/>
</dbReference>